<comment type="caution">
    <text evidence="1">The sequence shown here is derived from an EMBL/GenBank/DDBJ whole genome shotgun (WGS) entry which is preliminary data.</text>
</comment>
<evidence type="ECO:0000313" key="2">
    <source>
        <dbReference type="Proteomes" id="UP000177905"/>
    </source>
</evidence>
<dbReference type="EMBL" id="MEUA01000044">
    <property type="protein sequence ID" value="OGC14038.1"/>
    <property type="molecule type" value="Genomic_DNA"/>
</dbReference>
<reference evidence="1 2" key="1">
    <citation type="journal article" date="2016" name="Nat. Commun.">
        <title>Thousands of microbial genomes shed light on interconnected biogeochemical processes in an aquifer system.</title>
        <authorList>
            <person name="Anantharaman K."/>
            <person name="Brown C.T."/>
            <person name="Hug L.A."/>
            <person name="Sharon I."/>
            <person name="Castelle C.J."/>
            <person name="Probst A.J."/>
            <person name="Thomas B.C."/>
            <person name="Singh A."/>
            <person name="Wilkins M.J."/>
            <person name="Karaoz U."/>
            <person name="Brodie E.L."/>
            <person name="Williams K.H."/>
            <person name="Hubbard S.S."/>
            <person name="Banfield J.F."/>
        </authorList>
    </citation>
    <scope>NUCLEOTIDE SEQUENCE [LARGE SCALE GENOMIC DNA]</scope>
</reference>
<gene>
    <name evidence="1" type="ORF">A2290_02485</name>
</gene>
<dbReference type="AlphaFoldDB" id="A0A1F4S0T5"/>
<evidence type="ECO:0000313" key="1">
    <source>
        <dbReference type="EMBL" id="OGC14038.1"/>
    </source>
</evidence>
<organism evidence="1 2">
    <name type="scientific">candidate division WOR-1 bacterium RIFOXYB2_FULL_36_35</name>
    <dbReference type="NCBI Taxonomy" id="1802578"/>
    <lineage>
        <taxon>Bacteria</taxon>
        <taxon>Bacillati</taxon>
        <taxon>Saganbacteria</taxon>
    </lineage>
</organism>
<sequence>MIIRGFRPIEKVKTVSGTIQMASAVRFHFMGTEKYLTVNIDYSKPNEKVKGNNYFSEGRARVASKKLDLTNGVRIVDLRNNKEARGFGERLEGIKADFSFTVEHFNPRDKALTVIDLDEPRLNVHLIKEQLETTLEESKGDILIACGSRNQKREIKDILKTLSLREDMKIFIAEKPALSISIG</sequence>
<dbReference type="Proteomes" id="UP000177905">
    <property type="component" value="Unassembled WGS sequence"/>
</dbReference>
<accession>A0A1F4S0T5</accession>
<proteinExistence type="predicted"/>
<name>A0A1F4S0T5_UNCSA</name>
<protein>
    <submittedName>
        <fullName evidence="1">Uncharacterized protein</fullName>
    </submittedName>
</protein>